<dbReference type="InterPro" id="IPR021215">
    <property type="entry name" value="DUF2752"/>
</dbReference>
<feature type="transmembrane region" description="Helical" evidence="1">
    <location>
        <begin position="25"/>
        <end position="45"/>
    </location>
</feature>
<keyword evidence="1" id="KW-0472">Membrane</keyword>
<accession>A0A6J4P2U5</accession>
<dbReference type="AlphaFoldDB" id="A0A6J4P2U5"/>
<feature type="transmembrane region" description="Helical" evidence="1">
    <location>
        <begin position="124"/>
        <end position="143"/>
    </location>
</feature>
<feature type="transmembrane region" description="Helical" evidence="1">
    <location>
        <begin position="83"/>
        <end position="104"/>
    </location>
</feature>
<keyword evidence="1" id="KW-1133">Transmembrane helix</keyword>
<proteinExistence type="predicted"/>
<name>A0A6J4P2U5_9ACTN</name>
<dbReference type="EMBL" id="CADCUP010000147">
    <property type="protein sequence ID" value="CAA9401017.1"/>
    <property type="molecule type" value="Genomic_DNA"/>
</dbReference>
<dbReference type="RefSeq" id="WP_295659332.1">
    <property type="nucleotide sequence ID" value="NZ_CADCUP010000147.1"/>
</dbReference>
<evidence type="ECO:0000313" key="2">
    <source>
        <dbReference type="EMBL" id="CAA9401017.1"/>
    </source>
</evidence>
<dbReference type="Pfam" id="PF10825">
    <property type="entry name" value="DUF2752"/>
    <property type="match status" value="1"/>
</dbReference>
<sequence>MSSPTSAPADLAGRPRVEPSRARRLASPLGTAALALVATAALHARDPHVDGAWGFCPVALVGLACPLCGGLRAVNDLTHLDVGAAASSNLLVLLALPVVVVLWGRRVAACWRGGAAMAPVAPPVWVWWALAGTAGAFTLVRNLPGSWLAP</sequence>
<gene>
    <name evidence="2" type="ORF">AVDCRST_MAG06-2186</name>
</gene>
<reference evidence="2" key="1">
    <citation type="submission" date="2020-02" db="EMBL/GenBank/DDBJ databases">
        <authorList>
            <person name="Meier V. D."/>
        </authorList>
    </citation>
    <scope>NUCLEOTIDE SEQUENCE</scope>
    <source>
        <strain evidence="2">AVDCRST_MAG06</strain>
    </source>
</reference>
<evidence type="ECO:0000256" key="1">
    <source>
        <dbReference type="SAM" id="Phobius"/>
    </source>
</evidence>
<keyword evidence="1" id="KW-0812">Transmembrane</keyword>
<organism evidence="2">
    <name type="scientific">uncultured Nocardioides sp</name>
    <dbReference type="NCBI Taxonomy" id="198441"/>
    <lineage>
        <taxon>Bacteria</taxon>
        <taxon>Bacillati</taxon>
        <taxon>Actinomycetota</taxon>
        <taxon>Actinomycetes</taxon>
        <taxon>Propionibacteriales</taxon>
        <taxon>Nocardioidaceae</taxon>
        <taxon>Nocardioides</taxon>
        <taxon>environmental samples</taxon>
    </lineage>
</organism>
<protein>
    <submittedName>
        <fullName evidence="2">Putative membrane protein</fullName>
    </submittedName>
</protein>
<feature type="transmembrane region" description="Helical" evidence="1">
    <location>
        <begin position="51"/>
        <end position="71"/>
    </location>
</feature>